<protein>
    <submittedName>
        <fullName evidence="2">Uncharacterized protein</fullName>
    </submittedName>
</protein>
<dbReference type="OrthoDB" id="1757381at2"/>
<name>A0A150FTJ4_CLOPD</name>
<evidence type="ECO:0000313" key="2">
    <source>
        <dbReference type="EMBL" id="KXZ40350.1"/>
    </source>
</evidence>
<dbReference type="EMBL" id="LSFY01000001">
    <property type="protein sequence ID" value="KXZ40350.1"/>
    <property type="molecule type" value="Genomic_DNA"/>
</dbReference>
<dbReference type="RefSeq" id="WP_066071062.1">
    <property type="nucleotide sequence ID" value="NZ_FRBG01000001.1"/>
</dbReference>
<dbReference type="EMBL" id="FRBG01000001">
    <property type="protein sequence ID" value="SHK36777.1"/>
    <property type="molecule type" value="Genomic_DNA"/>
</dbReference>
<evidence type="ECO:0000313" key="3">
    <source>
        <dbReference type="EMBL" id="SHK36777.1"/>
    </source>
</evidence>
<dbReference type="Proteomes" id="UP000092605">
    <property type="component" value="Unassembled WGS sequence"/>
</dbReference>
<evidence type="ECO:0000256" key="1">
    <source>
        <dbReference type="SAM" id="Phobius"/>
    </source>
</evidence>
<feature type="transmembrane region" description="Helical" evidence="1">
    <location>
        <begin position="6"/>
        <end position="28"/>
    </location>
</feature>
<keyword evidence="5" id="KW-1185">Reference proteome</keyword>
<keyword evidence="1" id="KW-0472">Membrane</keyword>
<comment type="caution">
    <text evidence="2">The sequence shown here is derived from an EMBL/GenBank/DDBJ whole genome shotgun (WGS) entry which is preliminary data.</text>
</comment>
<dbReference type="AlphaFoldDB" id="A0A150FTJ4"/>
<gene>
    <name evidence="2" type="ORF">JWYL7_1425</name>
    <name evidence="3" type="ORF">SAMN05661008_00096</name>
</gene>
<reference evidence="3 5" key="2">
    <citation type="submission" date="2016-11" db="EMBL/GenBank/DDBJ databases">
        <authorList>
            <person name="Varghese N."/>
            <person name="Submissions S."/>
        </authorList>
    </citation>
    <scope>NUCLEOTIDE SEQUENCE [LARGE SCALE GENOMIC DNA]</scope>
    <source>
        <strain evidence="3 5">DSM 7308</strain>
    </source>
</reference>
<dbReference type="STRING" id="1121328.JWYL7_1425"/>
<organism evidence="2 4">
    <name type="scientific">Alkalithermobacter thermoalcaliphilus JW-YL-7 = DSM 7308</name>
    <dbReference type="NCBI Taxonomy" id="1121328"/>
    <lineage>
        <taxon>Bacteria</taxon>
        <taxon>Bacillati</taxon>
        <taxon>Bacillota</taxon>
        <taxon>Clostridia</taxon>
        <taxon>Peptostreptococcales</taxon>
        <taxon>Tepidibacteraceae</taxon>
        <taxon>Alkalithermobacter</taxon>
    </lineage>
</organism>
<evidence type="ECO:0000313" key="4">
    <source>
        <dbReference type="Proteomes" id="UP000092605"/>
    </source>
</evidence>
<dbReference type="PATRIC" id="fig|1121328.3.peg.1434"/>
<evidence type="ECO:0000313" key="5">
    <source>
        <dbReference type="Proteomes" id="UP000323392"/>
    </source>
</evidence>
<sequence>MVFLLSIVNIIIILVMIIIPVSAGYFVINYLKNKEESRDEILGRIIMLEKRVKEIEDYINDSEI</sequence>
<keyword evidence="1" id="KW-1133">Transmembrane helix</keyword>
<accession>A0A150FTJ4</accession>
<reference evidence="2 4" key="1">
    <citation type="submission" date="2016-02" db="EMBL/GenBank/DDBJ databases">
        <title>Draft genome sequence for Clostridium paradoxum JW-YL-7.</title>
        <authorList>
            <person name="Utturkar S.M."/>
            <person name="Lancaster A."/>
            <person name="Poole F.L."/>
            <person name="Adams M.W."/>
            <person name="Brown S.D."/>
        </authorList>
    </citation>
    <scope>NUCLEOTIDE SEQUENCE [LARGE SCALE GENOMIC DNA]</scope>
    <source>
        <strain evidence="2 4">JW-YL-7</strain>
    </source>
</reference>
<proteinExistence type="predicted"/>
<keyword evidence="1" id="KW-0812">Transmembrane</keyword>
<dbReference type="Proteomes" id="UP000323392">
    <property type="component" value="Unassembled WGS sequence"/>
</dbReference>